<dbReference type="RefSeq" id="WP_003596862.1">
    <property type="nucleotide sequence ID" value="NZ_BPQM01000072.1"/>
</dbReference>
<dbReference type="EMBL" id="BPQM01000072">
    <property type="protein sequence ID" value="GJD79829.1"/>
    <property type="molecule type" value="Genomic_DNA"/>
</dbReference>
<dbReference type="AlphaFoldDB" id="A0AA37MCT6"/>
<reference evidence="1" key="2">
    <citation type="submission" date="2021-08" db="EMBL/GenBank/DDBJ databases">
        <authorList>
            <person name="Tani A."/>
            <person name="Ola A."/>
            <person name="Ogura Y."/>
            <person name="Katsura K."/>
            <person name="Hayashi T."/>
        </authorList>
    </citation>
    <scope>NUCLEOTIDE SEQUENCE</scope>
    <source>
        <strain evidence="1">NBRC 103626</strain>
    </source>
</reference>
<name>A0AA37MCT6_9HYPH</name>
<reference evidence="1" key="1">
    <citation type="journal article" date="2016" name="Front. Microbiol.">
        <title>Genome Sequence of the Piezophilic, Mesophilic Sulfate-Reducing Bacterium Desulfovibrio indicus J2T.</title>
        <authorList>
            <person name="Cao J."/>
            <person name="Maignien L."/>
            <person name="Shao Z."/>
            <person name="Alain K."/>
            <person name="Jebbar M."/>
        </authorList>
    </citation>
    <scope>NUCLEOTIDE SEQUENCE</scope>
    <source>
        <strain evidence="1">NBRC 103626</strain>
    </source>
</reference>
<evidence type="ECO:0000313" key="1">
    <source>
        <dbReference type="EMBL" id="GJD79829.1"/>
    </source>
</evidence>
<accession>A0AA37MCT6</accession>
<gene>
    <name evidence="1" type="ORF">NBEOAGPD_3059</name>
</gene>
<protein>
    <submittedName>
        <fullName evidence="1">Uncharacterized protein</fullName>
    </submittedName>
</protein>
<keyword evidence="2" id="KW-1185">Reference proteome</keyword>
<proteinExistence type="predicted"/>
<evidence type="ECO:0000313" key="2">
    <source>
        <dbReference type="Proteomes" id="UP001055108"/>
    </source>
</evidence>
<comment type="caution">
    <text evidence="1">The sequence shown here is derived from an EMBL/GenBank/DDBJ whole genome shotgun (WGS) entry which is preliminary data.</text>
</comment>
<dbReference type="Proteomes" id="UP001055108">
    <property type="component" value="Unassembled WGS sequence"/>
</dbReference>
<sequence length="73" mass="8283">MARWPSRDKAVAAMHSSEAYAKIEPVLEHGLAICLYDQSAEDLGWLDEMRRLLRHSKGYRAEVNPRSLTGMPV</sequence>
<organism evidence="1 2">
    <name type="scientific">Methylobacterium gregans</name>
    <dbReference type="NCBI Taxonomy" id="374424"/>
    <lineage>
        <taxon>Bacteria</taxon>
        <taxon>Pseudomonadati</taxon>
        <taxon>Pseudomonadota</taxon>
        <taxon>Alphaproteobacteria</taxon>
        <taxon>Hyphomicrobiales</taxon>
        <taxon>Methylobacteriaceae</taxon>
        <taxon>Methylobacterium</taxon>
    </lineage>
</organism>